<dbReference type="EMBL" id="BGZK01000889">
    <property type="protein sequence ID" value="GBP64139.1"/>
    <property type="molecule type" value="Genomic_DNA"/>
</dbReference>
<gene>
    <name evidence="2" type="ORF">EVAR_35460_1</name>
</gene>
<reference evidence="2 3" key="1">
    <citation type="journal article" date="2019" name="Commun. Biol.">
        <title>The bagworm genome reveals a unique fibroin gene that provides high tensile strength.</title>
        <authorList>
            <person name="Kono N."/>
            <person name="Nakamura H."/>
            <person name="Ohtoshi R."/>
            <person name="Tomita M."/>
            <person name="Numata K."/>
            <person name="Arakawa K."/>
        </authorList>
    </citation>
    <scope>NUCLEOTIDE SEQUENCE [LARGE SCALE GENOMIC DNA]</scope>
</reference>
<dbReference type="PANTHER" id="PTHR39387">
    <property type="entry name" value="SHAVENOID, ISOFORM B"/>
    <property type="match status" value="1"/>
</dbReference>
<dbReference type="GO" id="GO:0005938">
    <property type="term" value="C:cell cortex"/>
    <property type="evidence" value="ECO:0007669"/>
    <property type="project" value="TreeGrafter"/>
</dbReference>
<dbReference type="AlphaFoldDB" id="A0A4C1XPI9"/>
<sequence>MYSGRCARATTYVTVQSNRVLYSTRITYSFGMSISRSVCLSIRGLAQRLLVVERCNGTDCGLTRCMEMSHGTAIGATLRSGNWGCVCQCHSDLPAFREDQRICVNNIEECPMATFGRGSTKPQIPFVFLPLKGQIVYPSKEIVFTDIQEAVCAVTSAQYLSPSGWTVLRDVQDNDVPFGLYRDEGKTFLQPREYYNTMEIGRGEFCREAHIKWIQFVQNGVQTKGGY</sequence>
<dbReference type="STRING" id="151549.A0A4C1XPI9"/>
<organism evidence="2 3">
    <name type="scientific">Eumeta variegata</name>
    <name type="common">Bagworm moth</name>
    <name type="synonym">Eumeta japonica</name>
    <dbReference type="NCBI Taxonomy" id="151549"/>
    <lineage>
        <taxon>Eukaryota</taxon>
        <taxon>Metazoa</taxon>
        <taxon>Ecdysozoa</taxon>
        <taxon>Arthropoda</taxon>
        <taxon>Hexapoda</taxon>
        <taxon>Insecta</taxon>
        <taxon>Pterygota</taxon>
        <taxon>Neoptera</taxon>
        <taxon>Endopterygota</taxon>
        <taxon>Lepidoptera</taxon>
        <taxon>Glossata</taxon>
        <taxon>Ditrysia</taxon>
        <taxon>Tineoidea</taxon>
        <taxon>Psychidae</taxon>
        <taxon>Oiketicinae</taxon>
        <taxon>Eumeta</taxon>
    </lineage>
</organism>
<dbReference type="PANTHER" id="PTHR39387:SF1">
    <property type="entry name" value="SHAVENOID, ISOFORM B"/>
    <property type="match status" value="1"/>
</dbReference>
<evidence type="ECO:0000259" key="1">
    <source>
        <dbReference type="Pfam" id="PF23328"/>
    </source>
</evidence>
<evidence type="ECO:0000313" key="2">
    <source>
        <dbReference type="EMBL" id="GBP64139.1"/>
    </source>
</evidence>
<accession>A0A4C1XPI9</accession>
<comment type="caution">
    <text evidence="2">The sequence shown here is derived from an EMBL/GenBank/DDBJ whole genome shotgun (WGS) entry which is preliminary data.</text>
</comment>
<dbReference type="Pfam" id="PF23328">
    <property type="entry name" value="Sha_B_N"/>
    <property type="match status" value="1"/>
</dbReference>
<dbReference type="Proteomes" id="UP000299102">
    <property type="component" value="Unassembled WGS sequence"/>
</dbReference>
<dbReference type="InterPro" id="IPR057507">
    <property type="entry name" value="Sha_B-like_N"/>
</dbReference>
<feature type="domain" description="Shavenoid isoform B-like N-terminal" evidence="1">
    <location>
        <begin position="58"/>
        <end position="108"/>
    </location>
</feature>
<protein>
    <recommendedName>
        <fullName evidence="1">Shavenoid isoform B-like N-terminal domain-containing protein</fullName>
    </recommendedName>
</protein>
<evidence type="ECO:0000313" key="3">
    <source>
        <dbReference type="Proteomes" id="UP000299102"/>
    </source>
</evidence>
<keyword evidence="3" id="KW-1185">Reference proteome</keyword>
<dbReference type="GO" id="GO:0035317">
    <property type="term" value="P:imaginal disc-derived wing hair organization"/>
    <property type="evidence" value="ECO:0007669"/>
    <property type="project" value="TreeGrafter"/>
</dbReference>
<proteinExistence type="predicted"/>
<dbReference type="OrthoDB" id="6346242at2759"/>
<name>A0A4C1XPI9_EUMVA</name>